<dbReference type="Pfam" id="PF06283">
    <property type="entry name" value="ThuA"/>
    <property type="match status" value="1"/>
</dbReference>
<gene>
    <name evidence="3" type="ORF">DF947_05005</name>
</gene>
<dbReference type="InterPro" id="IPR029062">
    <property type="entry name" value="Class_I_gatase-like"/>
</dbReference>
<keyword evidence="1" id="KW-0732">Signal</keyword>
<dbReference type="Gene3D" id="3.40.50.880">
    <property type="match status" value="1"/>
</dbReference>
<evidence type="ECO:0000259" key="2">
    <source>
        <dbReference type="Pfam" id="PF06283"/>
    </source>
</evidence>
<dbReference type="EMBL" id="QGNY01000002">
    <property type="protein sequence ID" value="PWS32447.1"/>
    <property type="molecule type" value="Genomic_DNA"/>
</dbReference>
<dbReference type="InterPro" id="IPR029010">
    <property type="entry name" value="ThuA-like"/>
</dbReference>
<dbReference type="AlphaFoldDB" id="A0A317F347"/>
<reference evidence="4" key="1">
    <citation type="submission" date="2018-05" db="EMBL/GenBank/DDBJ databases">
        <title>Pedobacter paludis sp. nov., isolated from wetland soil.</title>
        <authorList>
            <person name="Zhang Y."/>
        </authorList>
    </citation>
    <scope>NUCLEOTIDE SEQUENCE [LARGE SCALE GENOMIC DNA]</scope>
    <source>
        <strain evidence="4">R-8</strain>
    </source>
</reference>
<keyword evidence="4" id="KW-1185">Reference proteome</keyword>
<feature type="domain" description="ThuA-like" evidence="2">
    <location>
        <begin position="28"/>
        <end position="239"/>
    </location>
</feature>
<proteinExistence type="predicted"/>
<evidence type="ECO:0000313" key="4">
    <source>
        <dbReference type="Proteomes" id="UP000245391"/>
    </source>
</evidence>
<dbReference type="RefSeq" id="WP_109928621.1">
    <property type="nucleotide sequence ID" value="NZ_QGNY01000002.1"/>
</dbReference>
<feature type="signal peptide" evidence="1">
    <location>
        <begin position="1"/>
        <end position="21"/>
    </location>
</feature>
<dbReference type="PANTHER" id="PTHR40469">
    <property type="entry name" value="SECRETED GLYCOSYL HYDROLASE"/>
    <property type="match status" value="1"/>
</dbReference>
<name>A0A317F347_9SPHI</name>
<organism evidence="3 4">
    <name type="scientific">Pedobacter paludis</name>
    <dbReference type="NCBI Taxonomy" id="2203212"/>
    <lineage>
        <taxon>Bacteria</taxon>
        <taxon>Pseudomonadati</taxon>
        <taxon>Bacteroidota</taxon>
        <taxon>Sphingobacteriia</taxon>
        <taxon>Sphingobacteriales</taxon>
        <taxon>Sphingobacteriaceae</taxon>
        <taxon>Pedobacter</taxon>
    </lineage>
</organism>
<protein>
    <submittedName>
        <fullName evidence="3">Crp/Fnr family transcriptional regulator</fullName>
    </submittedName>
</protein>
<dbReference type="SUPFAM" id="SSF52317">
    <property type="entry name" value="Class I glutamine amidotransferase-like"/>
    <property type="match status" value="1"/>
</dbReference>
<evidence type="ECO:0000256" key="1">
    <source>
        <dbReference type="SAM" id="SignalP"/>
    </source>
</evidence>
<dbReference type="OrthoDB" id="9816308at2"/>
<evidence type="ECO:0000313" key="3">
    <source>
        <dbReference type="EMBL" id="PWS32447.1"/>
    </source>
</evidence>
<dbReference type="PANTHER" id="PTHR40469:SF2">
    <property type="entry name" value="GALACTOSE-BINDING DOMAIN-LIKE SUPERFAMILY PROTEIN"/>
    <property type="match status" value="1"/>
</dbReference>
<accession>A0A317F347</accession>
<feature type="chain" id="PRO_5016451219" evidence="1">
    <location>
        <begin position="22"/>
        <end position="254"/>
    </location>
</feature>
<comment type="caution">
    <text evidence="3">The sequence shown here is derived from an EMBL/GenBank/DDBJ whole genome shotgun (WGS) entry which is preliminary data.</text>
</comment>
<sequence>MKRLFSICLLIASLIIFQSHISAKKTPKILVFSKTKGFRHASIGVGKLAIQKLGLEHNFAVDTTEDASKFTEENLKNYASVIFLSTTGDVLDNTQQVAFERYIQAGGGYVGVHAATDTEYDWPWYGKLAGAYFTSHPAVQEARFVVKDKKHPSTKFLTDSVWMHKDELYNFKDINPDIKVLITIDETSYNGGKNGTFHPFSWYHSFDGGRAFYTSMGHTNETWAEDKFLRHLLGGIEYAIGNQKLNYSKAHSKM</sequence>
<dbReference type="Proteomes" id="UP000245391">
    <property type="component" value="Unassembled WGS sequence"/>
</dbReference>